<accession>A0A916JRZ1</accession>
<protein>
    <recommendedName>
        <fullName evidence="3">DUF1080 domain-containing protein</fullName>
    </recommendedName>
</protein>
<dbReference type="RefSeq" id="WP_218089984.1">
    <property type="nucleotide sequence ID" value="NZ_CAJVAS010000001.1"/>
</dbReference>
<organism evidence="1 2">
    <name type="scientific">Paenibacillus solanacearum</name>
    <dbReference type="NCBI Taxonomy" id="2048548"/>
    <lineage>
        <taxon>Bacteria</taxon>
        <taxon>Bacillati</taxon>
        <taxon>Bacillota</taxon>
        <taxon>Bacilli</taxon>
        <taxon>Bacillales</taxon>
        <taxon>Paenibacillaceae</taxon>
        <taxon>Paenibacillus</taxon>
    </lineage>
</organism>
<sequence length="348" mass="38129">MQMRHWTLADDLAQLELGESGARLGQWRGEAALYIEDFLTHPVLVRDYAPPDCYRLRADIAIPGPNGFAGLVFGVRDEQNYELVYISPSTAASIGDIQYDPVMNGSTTWQIYNGPRYQAKAPVPPGEWVSLTLEVRKDSVAIGVGDHTAPQLVVSKLQHGPAKGSVGLWANLPAYIRGLMIEPLQPVPHEQRPQPSDQDAGASLLTEWLVSEPYVPAASAGPLPCLARAAAEENGTVNLNRLYPLGEKGTAVMAECTLELSEECESVLSFGFSDHMRLWVNEAEVYKGEWKWGPPASDGRIRPEHADVSVRWQAGRNTVRAEITNLEGKFGWGFCVRTGLPRVTAASK</sequence>
<keyword evidence="2" id="KW-1185">Reference proteome</keyword>
<dbReference type="AlphaFoldDB" id="A0A916JRZ1"/>
<comment type="caution">
    <text evidence="1">The sequence shown here is derived from an EMBL/GenBank/DDBJ whole genome shotgun (WGS) entry which is preliminary data.</text>
</comment>
<evidence type="ECO:0000313" key="1">
    <source>
        <dbReference type="EMBL" id="CAG7597514.1"/>
    </source>
</evidence>
<proteinExistence type="predicted"/>
<reference evidence="1" key="1">
    <citation type="submission" date="2021-06" db="EMBL/GenBank/DDBJ databases">
        <authorList>
            <person name="Criscuolo A."/>
        </authorList>
    </citation>
    <scope>NUCLEOTIDE SEQUENCE</scope>
    <source>
        <strain evidence="1">CIP111600</strain>
    </source>
</reference>
<evidence type="ECO:0000313" key="2">
    <source>
        <dbReference type="Proteomes" id="UP000693672"/>
    </source>
</evidence>
<dbReference type="EMBL" id="CAJVAS010000001">
    <property type="protein sequence ID" value="CAG7597514.1"/>
    <property type="molecule type" value="Genomic_DNA"/>
</dbReference>
<gene>
    <name evidence="1" type="ORF">PAESOLCIP111_00152</name>
</gene>
<name>A0A916JRZ1_9BACL</name>
<dbReference type="Proteomes" id="UP000693672">
    <property type="component" value="Unassembled WGS sequence"/>
</dbReference>
<evidence type="ECO:0008006" key="3">
    <source>
        <dbReference type="Google" id="ProtNLM"/>
    </source>
</evidence>